<dbReference type="InterPro" id="IPR050331">
    <property type="entry name" value="Zinc_finger"/>
</dbReference>
<keyword evidence="6" id="KW-0238">DNA-binding</keyword>
<sequence length="208" mass="23098">MVPSALRTHVLNDHNPDRRFICNGCGDAFTRRNHLKKHETLCLNSFEQLYASIPFCSDSSQDDIGNAGQPAPVQRLIKTGCHQSADCLMLPSLEMALIVPVSNETKSSRNAATTSFGRGVSVGAPCVDGSLNNNELKCRYCSKVFMAKRYLKKHESTQHKAKEVEPGAPQYSRKMDSRLVACPLCPKMFSTVKLLKQHVSFHNRANSM</sequence>
<accession>A0A077ZFU9</accession>
<name>A0A077ZFU9_TRITR</name>
<keyword evidence="7" id="KW-0539">Nucleus</keyword>
<proteinExistence type="predicted"/>
<dbReference type="Proteomes" id="UP000030665">
    <property type="component" value="Unassembled WGS sequence"/>
</dbReference>
<keyword evidence="3" id="KW-0677">Repeat</keyword>
<feature type="domain" description="C2H2-type" evidence="9">
    <location>
        <begin position="136"/>
        <end position="164"/>
    </location>
</feature>
<evidence type="ECO:0000313" key="10">
    <source>
        <dbReference type="EMBL" id="CDW57535.1"/>
    </source>
</evidence>
<evidence type="ECO:0000256" key="3">
    <source>
        <dbReference type="ARBA" id="ARBA00022737"/>
    </source>
</evidence>
<evidence type="ECO:0000256" key="7">
    <source>
        <dbReference type="ARBA" id="ARBA00023242"/>
    </source>
</evidence>
<evidence type="ECO:0000256" key="4">
    <source>
        <dbReference type="ARBA" id="ARBA00022771"/>
    </source>
</evidence>
<dbReference type="SMART" id="SM00355">
    <property type="entry name" value="ZnF_C2H2"/>
    <property type="match status" value="3"/>
</dbReference>
<feature type="domain" description="C2H2-type" evidence="9">
    <location>
        <begin position="20"/>
        <end position="49"/>
    </location>
</feature>
<dbReference type="PANTHER" id="PTHR16515">
    <property type="entry name" value="PR DOMAIN ZINC FINGER PROTEIN"/>
    <property type="match status" value="1"/>
</dbReference>
<dbReference type="Pfam" id="PF00096">
    <property type="entry name" value="zf-C2H2"/>
    <property type="match status" value="2"/>
</dbReference>
<evidence type="ECO:0000256" key="5">
    <source>
        <dbReference type="ARBA" id="ARBA00022833"/>
    </source>
</evidence>
<evidence type="ECO:0000256" key="1">
    <source>
        <dbReference type="ARBA" id="ARBA00004123"/>
    </source>
</evidence>
<dbReference type="InterPro" id="IPR013087">
    <property type="entry name" value="Znf_C2H2_type"/>
</dbReference>
<dbReference type="PROSITE" id="PS00028">
    <property type="entry name" value="ZINC_FINGER_C2H2_1"/>
    <property type="match status" value="2"/>
</dbReference>
<dbReference type="GO" id="GO:0005634">
    <property type="term" value="C:nucleus"/>
    <property type="evidence" value="ECO:0007669"/>
    <property type="project" value="TreeGrafter"/>
</dbReference>
<comment type="subcellular location">
    <subcellularLocation>
        <location evidence="1">Nucleus</location>
    </subcellularLocation>
</comment>
<evidence type="ECO:0000256" key="6">
    <source>
        <dbReference type="ARBA" id="ARBA00023125"/>
    </source>
</evidence>
<evidence type="ECO:0000313" key="11">
    <source>
        <dbReference type="Proteomes" id="UP000030665"/>
    </source>
</evidence>
<dbReference type="PROSITE" id="PS50157">
    <property type="entry name" value="ZINC_FINGER_C2H2_2"/>
    <property type="match status" value="3"/>
</dbReference>
<keyword evidence="2" id="KW-0479">Metal-binding</keyword>
<organism evidence="10 11">
    <name type="scientific">Trichuris trichiura</name>
    <name type="common">Whipworm</name>
    <name type="synonym">Trichocephalus trichiurus</name>
    <dbReference type="NCBI Taxonomy" id="36087"/>
    <lineage>
        <taxon>Eukaryota</taxon>
        <taxon>Metazoa</taxon>
        <taxon>Ecdysozoa</taxon>
        <taxon>Nematoda</taxon>
        <taxon>Enoplea</taxon>
        <taxon>Dorylaimia</taxon>
        <taxon>Trichinellida</taxon>
        <taxon>Trichuridae</taxon>
        <taxon>Trichuris</taxon>
    </lineage>
</organism>
<protein>
    <submittedName>
        <fullName evidence="10">Zinc finger protein</fullName>
    </submittedName>
</protein>
<dbReference type="GO" id="GO:0010468">
    <property type="term" value="P:regulation of gene expression"/>
    <property type="evidence" value="ECO:0007669"/>
    <property type="project" value="TreeGrafter"/>
</dbReference>
<dbReference type="SUPFAM" id="SSF57667">
    <property type="entry name" value="beta-beta-alpha zinc fingers"/>
    <property type="match status" value="2"/>
</dbReference>
<evidence type="ECO:0000256" key="2">
    <source>
        <dbReference type="ARBA" id="ARBA00022723"/>
    </source>
</evidence>
<dbReference type="Gene3D" id="3.30.160.60">
    <property type="entry name" value="Classic Zinc Finger"/>
    <property type="match status" value="2"/>
</dbReference>
<feature type="domain" description="C2H2-type" evidence="9">
    <location>
        <begin position="180"/>
        <end position="207"/>
    </location>
</feature>
<reference evidence="10" key="1">
    <citation type="submission" date="2014-01" db="EMBL/GenBank/DDBJ databases">
        <authorList>
            <person name="Aslett M."/>
        </authorList>
    </citation>
    <scope>NUCLEOTIDE SEQUENCE</scope>
</reference>
<keyword evidence="5" id="KW-0862">Zinc</keyword>
<keyword evidence="11" id="KW-1185">Reference proteome</keyword>
<reference evidence="10" key="2">
    <citation type="submission" date="2014-03" db="EMBL/GenBank/DDBJ databases">
        <title>The whipworm genome and dual-species transcriptomics of an intimate host-pathogen interaction.</title>
        <authorList>
            <person name="Foth B.J."/>
            <person name="Tsai I.J."/>
            <person name="Reid A.J."/>
            <person name="Bancroft A.J."/>
            <person name="Nichol S."/>
            <person name="Tracey A."/>
            <person name="Holroyd N."/>
            <person name="Cotton J.A."/>
            <person name="Stanley E.J."/>
            <person name="Zarowiecki M."/>
            <person name="Liu J.Z."/>
            <person name="Huckvale T."/>
            <person name="Cooper P.J."/>
            <person name="Grencis R.K."/>
            <person name="Berriman M."/>
        </authorList>
    </citation>
    <scope>NUCLEOTIDE SEQUENCE [LARGE SCALE GENOMIC DNA]</scope>
</reference>
<dbReference type="OrthoDB" id="6077919at2759"/>
<dbReference type="PANTHER" id="PTHR16515:SF2">
    <property type="entry name" value="PR DOMAIN ZINC FINGER PROTEIN 4"/>
    <property type="match status" value="1"/>
</dbReference>
<gene>
    <name evidence="10" type="ORF">TTRE_0000582701</name>
</gene>
<dbReference type="AlphaFoldDB" id="A0A077ZFU9"/>
<dbReference type="GO" id="GO:0008270">
    <property type="term" value="F:zinc ion binding"/>
    <property type="evidence" value="ECO:0007669"/>
    <property type="project" value="UniProtKB-KW"/>
</dbReference>
<evidence type="ECO:0000256" key="8">
    <source>
        <dbReference type="PROSITE-ProRule" id="PRU00042"/>
    </source>
</evidence>
<dbReference type="STRING" id="36087.A0A077ZFU9"/>
<dbReference type="EMBL" id="HG806176">
    <property type="protein sequence ID" value="CDW57535.1"/>
    <property type="molecule type" value="Genomic_DNA"/>
</dbReference>
<keyword evidence="4 8" id="KW-0863">Zinc-finger</keyword>
<evidence type="ECO:0000259" key="9">
    <source>
        <dbReference type="PROSITE" id="PS50157"/>
    </source>
</evidence>
<dbReference type="InterPro" id="IPR036236">
    <property type="entry name" value="Znf_C2H2_sf"/>
</dbReference>